<evidence type="ECO:0000256" key="1">
    <source>
        <dbReference type="SAM" id="MobiDB-lite"/>
    </source>
</evidence>
<comment type="caution">
    <text evidence="2">The sequence shown here is derived from an EMBL/GenBank/DDBJ whole genome shotgun (WGS) entry which is preliminary data.</text>
</comment>
<dbReference type="EMBL" id="QGHF01000005">
    <property type="protein sequence ID" value="PWK96846.1"/>
    <property type="molecule type" value="Genomic_DNA"/>
</dbReference>
<feature type="region of interest" description="Disordered" evidence="1">
    <location>
        <begin position="1"/>
        <end position="24"/>
    </location>
</feature>
<sequence length="43" mass="4604">MMGEREKKENPHGGAGRVNEVDPVTAADNCYSLVAGSTIEQQN</sequence>
<accession>A0A2V2BGK2</accession>
<protein>
    <submittedName>
        <fullName evidence="2">Uncharacterized protein</fullName>
    </submittedName>
</protein>
<gene>
    <name evidence="2" type="ORF">C7431_105176</name>
</gene>
<dbReference type="Proteomes" id="UP000245981">
    <property type="component" value="Unassembled WGS sequence"/>
</dbReference>
<proteinExistence type="predicted"/>
<organism evidence="2 3">
    <name type="scientific">Pantoea allii</name>
    <dbReference type="NCBI Taxonomy" id="574096"/>
    <lineage>
        <taxon>Bacteria</taxon>
        <taxon>Pseudomonadati</taxon>
        <taxon>Pseudomonadota</taxon>
        <taxon>Gammaproteobacteria</taxon>
        <taxon>Enterobacterales</taxon>
        <taxon>Erwiniaceae</taxon>
        <taxon>Pantoea</taxon>
    </lineage>
</organism>
<evidence type="ECO:0000313" key="3">
    <source>
        <dbReference type="Proteomes" id="UP000245981"/>
    </source>
</evidence>
<feature type="compositionally biased region" description="Basic and acidic residues" evidence="1">
    <location>
        <begin position="1"/>
        <end position="11"/>
    </location>
</feature>
<name>A0A2V2BGK2_9GAMM</name>
<dbReference type="AlphaFoldDB" id="A0A2V2BGK2"/>
<evidence type="ECO:0000313" key="2">
    <source>
        <dbReference type="EMBL" id="PWK96846.1"/>
    </source>
</evidence>
<reference evidence="2 3" key="1">
    <citation type="submission" date="2018-05" db="EMBL/GenBank/DDBJ databases">
        <title>Genomic Encyclopedia of Type Strains, Phase IV (KMG-V): Genome sequencing to study the core and pangenomes of soil and plant-associated prokaryotes.</title>
        <authorList>
            <person name="Whitman W."/>
        </authorList>
    </citation>
    <scope>NUCLEOTIDE SEQUENCE [LARGE SCALE GENOMIC DNA]</scope>
    <source>
        <strain evidence="2 3">PNA 200-10</strain>
    </source>
</reference>